<accession>A0A4U0ZNX4</accession>
<reference evidence="2 3" key="1">
    <citation type="submission" date="2019-04" db="EMBL/GenBank/DDBJ databases">
        <title>Alteromonas portus sp. nov., an alginate lyase-excreting marine bacterium.</title>
        <authorList>
            <person name="Huang H."/>
            <person name="Mo K."/>
            <person name="Bao S."/>
        </authorList>
    </citation>
    <scope>NUCLEOTIDE SEQUENCE [LARGE SCALE GENOMIC DNA]</scope>
    <source>
        <strain evidence="2 3">HB161718</strain>
    </source>
</reference>
<proteinExistence type="predicted"/>
<keyword evidence="1" id="KW-1133">Transmembrane helix</keyword>
<gene>
    <name evidence="2" type="ORF">E5672_07475</name>
</gene>
<organism evidence="2 3">
    <name type="scientific">Alteromonas portus</name>
    <dbReference type="NCBI Taxonomy" id="2565549"/>
    <lineage>
        <taxon>Bacteria</taxon>
        <taxon>Pseudomonadati</taxon>
        <taxon>Pseudomonadota</taxon>
        <taxon>Gammaproteobacteria</taxon>
        <taxon>Alteromonadales</taxon>
        <taxon>Alteromonadaceae</taxon>
        <taxon>Alteromonas/Salinimonas group</taxon>
        <taxon>Alteromonas</taxon>
    </lineage>
</organism>
<sequence>MEQHLNNHVMGPTGVHNMSAYSDRFKMSDKTTATNYTASGLTALWGMVNIDHLVAVIGIIIAIATFGVNVYFKRKEDRRQEELHAKLMEASPNNECIPK</sequence>
<evidence type="ECO:0000313" key="3">
    <source>
        <dbReference type="Proteomes" id="UP000305471"/>
    </source>
</evidence>
<keyword evidence="1" id="KW-0472">Membrane</keyword>
<keyword evidence="3" id="KW-1185">Reference proteome</keyword>
<name>A0A4U0ZNX4_9ALTE</name>
<protein>
    <recommendedName>
        <fullName evidence="4">Holin</fullName>
    </recommendedName>
</protein>
<evidence type="ECO:0000313" key="2">
    <source>
        <dbReference type="EMBL" id="TKB03920.1"/>
    </source>
</evidence>
<evidence type="ECO:0008006" key="4">
    <source>
        <dbReference type="Google" id="ProtNLM"/>
    </source>
</evidence>
<dbReference type="Proteomes" id="UP000305471">
    <property type="component" value="Unassembled WGS sequence"/>
</dbReference>
<feature type="transmembrane region" description="Helical" evidence="1">
    <location>
        <begin position="53"/>
        <end position="72"/>
    </location>
</feature>
<dbReference type="InterPro" id="IPR032118">
    <property type="entry name" value="Phage_holin_HP1"/>
</dbReference>
<dbReference type="AlphaFoldDB" id="A0A4U0ZNX4"/>
<dbReference type="EMBL" id="SWCO01000003">
    <property type="protein sequence ID" value="TKB03920.1"/>
    <property type="molecule type" value="Genomic_DNA"/>
</dbReference>
<evidence type="ECO:0000256" key="1">
    <source>
        <dbReference type="SAM" id="Phobius"/>
    </source>
</evidence>
<comment type="caution">
    <text evidence="2">The sequence shown here is derived from an EMBL/GenBank/DDBJ whole genome shotgun (WGS) entry which is preliminary data.</text>
</comment>
<dbReference type="Pfam" id="PF16080">
    <property type="entry name" value="Phage_holin_2_3"/>
    <property type="match status" value="1"/>
</dbReference>
<keyword evidence="1" id="KW-0812">Transmembrane</keyword>